<organism evidence="7 8">
    <name type="scientific">Tritonibacter multivorans</name>
    <dbReference type="NCBI Taxonomy" id="928856"/>
    <lineage>
        <taxon>Bacteria</taxon>
        <taxon>Pseudomonadati</taxon>
        <taxon>Pseudomonadota</taxon>
        <taxon>Alphaproteobacteria</taxon>
        <taxon>Rhodobacterales</taxon>
        <taxon>Paracoccaceae</taxon>
        <taxon>Tritonibacter</taxon>
    </lineage>
</organism>
<comment type="similarity">
    <text evidence="2">Belongs to the CbiQ family.</text>
</comment>
<keyword evidence="4 6" id="KW-1133">Transmembrane helix</keyword>
<feature type="transmembrane region" description="Helical" evidence="6">
    <location>
        <begin position="92"/>
        <end position="123"/>
    </location>
</feature>
<feature type="transmembrane region" description="Helical" evidence="6">
    <location>
        <begin position="38"/>
        <end position="56"/>
    </location>
</feature>
<keyword evidence="5 6" id="KW-0472">Membrane</keyword>
<gene>
    <name evidence="7" type="primary">bioN</name>
    <name evidence="7" type="ORF">TRM7557_01970</name>
</gene>
<dbReference type="RefSeq" id="WP_058290038.1">
    <property type="nucleotide sequence ID" value="NZ_CYSD01000032.1"/>
</dbReference>
<evidence type="ECO:0000313" key="7">
    <source>
        <dbReference type="EMBL" id="CUH78631.1"/>
    </source>
</evidence>
<evidence type="ECO:0000313" key="8">
    <source>
        <dbReference type="Proteomes" id="UP000052022"/>
    </source>
</evidence>
<dbReference type="AlphaFoldDB" id="A0A0P1GAT4"/>
<evidence type="ECO:0000256" key="3">
    <source>
        <dbReference type="ARBA" id="ARBA00022692"/>
    </source>
</evidence>
<feature type="transmembrane region" description="Helical" evidence="6">
    <location>
        <begin position="12"/>
        <end position="32"/>
    </location>
</feature>
<dbReference type="EMBL" id="CYSD01000032">
    <property type="protein sequence ID" value="CUH78631.1"/>
    <property type="molecule type" value="Genomic_DNA"/>
</dbReference>
<dbReference type="Pfam" id="PF02361">
    <property type="entry name" value="CbiQ"/>
    <property type="match status" value="1"/>
</dbReference>
<keyword evidence="8" id="KW-1185">Reference proteome</keyword>
<evidence type="ECO:0000256" key="4">
    <source>
        <dbReference type="ARBA" id="ARBA00022989"/>
    </source>
</evidence>
<reference evidence="7 8" key="1">
    <citation type="submission" date="2015-09" db="EMBL/GenBank/DDBJ databases">
        <authorList>
            <consortium name="Swine Surveillance"/>
        </authorList>
    </citation>
    <scope>NUCLEOTIDE SEQUENCE [LARGE SCALE GENOMIC DNA]</scope>
    <source>
        <strain evidence="7 8">CECT 7557</strain>
    </source>
</reference>
<name>A0A0P1GAT4_9RHOB</name>
<feature type="transmembrane region" description="Helical" evidence="6">
    <location>
        <begin position="68"/>
        <end position="86"/>
    </location>
</feature>
<dbReference type="OrthoDB" id="5868344at2"/>
<evidence type="ECO:0000256" key="2">
    <source>
        <dbReference type="ARBA" id="ARBA00008564"/>
    </source>
</evidence>
<comment type="subcellular location">
    <subcellularLocation>
        <location evidence="1">Membrane</location>
        <topology evidence="1">Multi-pass membrane protein</topology>
    </subcellularLocation>
</comment>
<dbReference type="GO" id="GO:0005886">
    <property type="term" value="C:plasma membrane"/>
    <property type="evidence" value="ECO:0007669"/>
    <property type="project" value="UniProtKB-ARBA"/>
</dbReference>
<dbReference type="Proteomes" id="UP000052022">
    <property type="component" value="Unassembled WGS sequence"/>
</dbReference>
<dbReference type="CDD" id="cd16914">
    <property type="entry name" value="EcfT"/>
    <property type="match status" value="1"/>
</dbReference>
<protein>
    <submittedName>
        <fullName evidence="7">Energy-coupling factor transporter transmembrane protein BioN</fullName>
    </submittedName>
</protein>
<keyword evidence="3 6" id="KW-0812">Transmembrane</keyword>
<evidence type="ECO:0000256" key="5">
    <source>
        <dbReference type="ARBA" id="ARBA00023136"/>
    </source>
</evidence>
<accession>A0A0P1GAT4</accession>
<dbReference type="InterPro" id="IPR003339">
    <property type="entry name" value="ABC/ECF_trnsptr_transmembrane"/>
</dbReference>
<evidence type="ECO:0000256" key="1">
    <source>
        <dbReference type="ARBA" id="ARBA00004141"/>
    </source>
</evidence>
<proteinExistence type="inferred from homology"/>
<dbReference type="STRING" id="928856.SAMN04488049_12038"/>
<evidence type="ECO:0000256" key="6">
    <source>
        <dbReference type="SAM" id="Phobius"/>
    </source>
</evidence>
<sequence length="204" mass="22477">MISLTSPVRTRAHGWPAGIKLAALAVATFALFLIHDLWIMAAAFAASLGLYALPGWRFFRAGMERLKVLWPFLAILGVWHVVTATYDEGAEILLRLLTTVGLANLVTMTTALSDMIAVIRWLATPLRRVGLNTRAMELAIALVIRILPTLIDNGQRLSDACRARSPRRPGWRVVVPFTLLALDDAEHLADALRARGGFLENKET</sequence>